<evidence type="ECO:0000313" key="19">
    <source>
        <dbReference type="Proteomes" id="UP001583172"/>
    </source>
</evidence>
<feature type="transmembrane region" description="Helical" evidence="15">
    <location>
        <begin position="1372"/>
        <end position="1396"/>
    </location>
</feature>
<feature type="transmembrane region" description="Helical" evidence="15">
    <location>
        <begin position="931"/>
        <end position="958"/>
    </location>
</feature>
<dbReference type="InterPro" id="IPR001841">
    <property type="entry name" value="Znf_RING"/>
</dbReference>
<feature type="transmembrane region" description="Helical" evidence="15">
    <location>
        <begin position="1274"/>
        <end position="1295"/>
    </location>
</feature>
<dbReference type="Pfam" id="PF12906">
    <property type="entry name" value="RINGv"/>
    <property type="match status" value="1"/>
</dbReference>
<comment type="subcellular location">
    <subcellularLocation>
        <location evidence="2">Membrane</location>
        <topology evidence="2">Multi-pass membrane protein</topology>
    </subcellularLocation>
</comment>
<feature type="compositionally biased region" description="Polar residues" evidence="14">
    <location>
        <begin position="1"/>
        <end position="16"/>
    </location>
</feature>
<comment type="catalytic activity">
    <reaction evidence="1">
        <text>S-ubiquitinyl-[E2 ubiquitin-conjugating enzyme]-L-cysteine + [acceptor protein]-L-lysine = [E2 ubiquitin-conjugating enzyme]-L-cysteine + N(6)-ubiquitinyl-[acceptor protein]-L-lysine.</text>
        <dbReference type="EC" id="2.3.2.27"/>
    </reaction>
</comment>
<gene>
    <name evidence="18" type="ORF">VTJ49DRAFT_1139</name>
</gene>
<evidence type="ECO:0000256" key="15">
    <source>
        <dbReference type="SAM" id="Phobius"/>
    </source>
</evidence>
<accession>A0ABR3VNY4</accession>
<name>A0ABR3VNY4_HUMIN</name>
<evidence type="ECO:0000256" key="7">
    <source>
        <dbReference type="ARBA" id="ARBA00022723"/>
    </source>
</evidence>
<feature type="compositionally biased region" description="Basic and acidic residues" evidence="14">
    <location>
        <begin position="362"/>
        <end position="375"/>
    </location>
</feature>
<dbReference type="Proteomes" id="UP001583172">
    <property type="component" value="Unassembled WGS sequence"/>
</dbReference>
<dbReference type="Pfam" id="PF23113">
    <property type="entry name" value="MARCHF6_C"/>
    <property type="match status" value="1"/>
</dbReference>
<dbReference type="InterPro" id="IPR057211">
    <property type="entry name" value="DUF7889"/>
</dbReference>
<feature type="compositionally biased region" description="Acidic residues" evidence="14">
    <location>
        <begin position="641"/>
        <end position="651"/>
    </location>
</feature>
<dbReference type="SUPFAM" id="SSF57850">
    <property type="entry name" value="RING/U-box"/>
    <property type="match status" value="1"/>
</dbReference>
<dbReference type="EC" id="2.3.2.27" evidence="4"/>
<keyword evidence="9" id="KW-0833">Ubl conjugation pathway</keyword>
<evidence type="ECO:0000256" key="5">
    <source>
        <dbReference type="ARBA" id="ARBA00022679"/>
    </source>
</evidence>
<dbReference type="PROSITE" id="PS50089">
    <property type="entry name" value="ZF_RING_2"/>
    <property type="match status" value="1"/>
</dbReference>
<feature type="region of interest" description="Disordered" evidence="14">
    <location>
        <begin position="615"/>
        <end position="651"/>
    </location>
</feature>
<evidence type="ECO:0000256" key="10">
    <source>
        <dbReference type="ARBA" id="ARBA00022833"/>
    </source>
</evidence>
<feature type="compositionally biased region" description="Acidic residues" evidence="14">
    <location>
        <begin position="625"/>
        <end position="634"/>
    </location>
</feature>
<feature type="transmembrane region" description="Helical" evidence="15">
    <location>
        <begin position="1572"/>
        <end position="1594"/>
    </location>
</feature>
<keyword evidence="11 15" id="KW-1133">Transmembrane helix</keyword>
<feature type="transmembrane region" description="Helical" evidence="15">
    <location>
        <begin position="1496"/>
        <end position="1520"/>
    </location>
</feature>
<dbReference type="PANTHER" id="PTHR13145">
    <property type="entry name" value="SSM4 PROTEIN"/>
    <property type="match status" value="1"/>
</dbReference>
<evidence type="ECO:0000256" key="8">
    <source>
        <dbReference type="ARBA" id="ARBA00022771"/>
    </source>
</evidence>
<feature type="transmembrane region" description="Helical" evidence="15">
    <location>
        <begin position="1037"/>
        <end position="1060"/>
    </location>
</feature>
<protein>
    <recommendedName>
        <fullName evidence="4">RING-type E3 ubiquitin transferase</fullName>
        <ecNumber evidence="4">2.3.2.27</ecNumber>
    </recommendedName>
</protein>
<dbReference type="Pfam" id="PF25417">
    <property type="entry name" value="DUF7889"/>
    <property type="match status" value="1"/>
</dbReference>
<dbReference type="SMART" id="SM00744">
    <property type="entry name" value="RINGv"/>
    <property type="match status" value="1"/>
</dbReference>
<evidence type="ECO:0000256" key="12">
    <source>
        <dbReference type="ARBA" id="ARBA00023136"/>
    </source>
</evidence>
<feature type="domain" description="RING-type" evidence="16">
    <location>
        <begin position="68"/>
        <end position="115"/>
    </location>
</feature>
<evidence type="ECO:0000256" key="14">
    <source>
        <dbReference type="SAM" id="MobiDB-lite"/>
    </source>
</evidence>
<evidence type="ECO:0000256" key="1">
    <source>
        <dbReference type="ARBA" id="ARBA00000900"/>
    </source>
</evidence>
<feature type="domain" description="RING-CH-type" evidence="17">
    <location>
        <begin position="60"/>
        <end position="121"/>
    </location>
</feature>
<keyword evidence="19" id="KW-1185">Reference proteome</keyword>
<comment type="caution">
    <text evidence="18">The sequence shown here is derived from an EMBL/GenBank/DDBJ whole genome shotgun (WGS) entry which is preliminary data.</text>
</comment>
<keyword evidence="7" id="KW-0479">Metal-binding</keyword>
<evidence type="ECO:0000313" key="18">
    <source>
        <dbReference type="EMBL" id="KAL1843546.1"/>
    </source>
</evidence>
<keyword evidence="6 15" id="KW-0812">Transmembrane</keyword>
<organism evidence="18 19">
    <name type="scientific">Humicola insolens</name>
    <name type="common">Soft-rot fungus</name>
    <dbReference type="NCBI Taxonomy" id="85995"/>
    <lineage>
        <taxon>Eukaryota</taxon>
        <taxon>Fungi</taxon>
        <taxon>Dikarya</taxon>
        <taxon>Ascomycota</taxon>
        <taxon>Pezizomycotina</taxon>
        <taxon>Sordariomycetes</taxon>
        <taxon>Sordariomycetidae</taxon>
        <taxon>Sordariales</taxon>
        <taxon>Chaetomiaceae</taxon>
        <taxon>Mycothermus</taxon>
    </lineage>
</organism>
<comment type="pathway">
    <text evidence="3">Protein modification; protein ubiquitination.</text>
</comment>
<evidence type="ECO:0000256" key="9">
    <source>
        <dbReference type="ARBA" id="ARBA00022786"/>
    </source>
</evidence>
<feature type="transmembrane region" description="Helical" evidence="15">
    <location>
        <begin position="1315"/>
        <end position="1333"/>
    </location>
</feature>
<reference evidence="18 19" key="1">
    <citation type="journal article" date="2024" name="Commun. Biol.">
        <title>Comparative genomic analysis of thermophilic fungi reveals convergent evolutionary adaptations and gene losses.</title>
        <authorList>
            <person name="Steindorff A.S."/>
            <person name="Aguilar-Pontes M.V."/>
            <person name="Robinson A.J."/>
            <person name="Andreopoulos B."/>
            <person name="LaButti K."/>
            <person name="Kuo A."/>
            <person name="Mondo S."/>
            <person name="Riley R."/>
            <person name="Otillar R."/>
            <person name="Haridas S."/>
            <person name="Lipzen A."/>
            <person name="Grimwood J."/>
            <person name="Schmutz J."/>
            <person name="Clum A."/>
            <person name="Reid I.D."/>
            <person name="Moisan M.C."/>
            <person name="Butler G."/>
            <person name="Nguyen T.T.M."/>
            <person name="Dewar K."/>
            <person name="Conant G."/>
            <person name="Drula E."/>
            <person name="Henrissat B."/>
            <person name="Hansel C."/>
            <person name="Singer S."/>
            <person name="Hutchinson M.I."/>
            <person name="de Vries R.P."/>
            <person name="Natvig D.O."/>
            <person name="Powell A.J."/>
            <person name="Tsang A."/>
            <person name="Grigoriev I.V."/>
        </authorList>
    </citation>
    <scope>NUCLEOTIDE SEQUENCE [LARGE SCALE GENOMIC DNA]</scope>
    <source>
        <strain evidence="18 19">CBS 620.91</strain>
    </source>
</reference>
<dbReference type="EMBL" id="JAZGSY010000014">
    <property type="protein sequence ID" value="KAL1843546.1"/>
    <property type="molecule type" value="Genomic_DNA"/>
</dbReference>
<feature type="compositionally biased region" description="Polar residues" evidence="14">
    <location>
        <begin position="529"/>
        <end position="539"/>
    </location>
</feature>
<keyword evidence="10" id="KW-0862">Zinc</keyword>
<dbReference type="PANTHER" id="PTHR13145:SF0">
    <property type="entry name" value="E3 UBIQUITIN-PROTEIN LIGASE MARCHF6"/>
    <property type="match status" value="1"/>
</dbReference>
<dbReference type="PROSITE" id="PS51292">
    <property type="entry name" value="ZF_RING_CH"/>
    <property type="match status" value="1"/>
</dbReference>
<feature type="compositionally biased region" description="Pro residues" evidence="14">
    <location>
        <begin position="575"/>
        <end position="594"/>
    </location>
</feature>
<evidence type="ECO:0000259" key="17">
    <source>
        <dbReference type="PROSITE" id="PS51292"/>
    </source>
</evidence>
<feature type="transmembrane region" description="Helical" evidence="15">
    <location>
        <begin position="149"/>
        <end position="168"/>
    </location>
</feature>
<keyword evidence="12 15" id="KW-0472">Membrane</keyword>
<feature type="region of interest" description="Disordered" evidence="14">
    <location>
        <begin position="1"/>
        <end position="66"/>
    </location>
</feature>
<sequence>MTSNGVNAVPTNQPPGQTIAAMDGFPLEPFPPPDDPVRFPNTRRRPSVSFRARPRTPSDPSPADPDTCRICRGEATPEEPLFYPCKCSGSIKYVHQDCLMEWLSHSQKKHCELCKTPFRFTKLYDPDMPANLPFPIFVRHTAKYLARALLVWLRAALVANVWLGWLPYLMRAVWSFLFWISDEGLGPRPSSYAASVASDALDRLSGALPLGLGVCPTSPLLAETAAATTPATLAGVLESLPPASAKFVRGLFSINLTSTDPVYASVLRLLFGSGADPDPIPRPEVRRRSLLSGVAFLQNLTRHPSVNRAIVDVLEGQIITVLVIVSFILIILVRDYVVQQQPEINMRAFAEDPLVAPAQPLEDAHPQPQPEHEVEAVLEPAPEPESSGSGTVQEAHDSATRPLPSLDDVTEQAEYDRAGVHEYLNIYREAGGDPDKILRMARERNLDGRLDYWMRLTRSMMDRADADPDDQQHSRAAMDSLDGVPGPSSSQDNPSESDQDVGDLAMGVRLRPRAHTDGPTLPRPVHPLANNNWSFNNLPTPGPSESDIDTIESLPATLTEPEEPPQLNAPQEAPHTPPQTEPTIQPAPPRPPRPGLSGRLLDFMWREVEAIPEDELANINRQGDFGEDDPEEEAAANQEAMEQDPDAPILDDDEAEDLEGVLELLGVRGQLVGLFQNALFCAFLVSITIFLGVFVPYNIGRVTIWAVANPSRIVRIMFGLARLIQDFAVLTVSFASMVASGMLYVLGRFLMLPRLAGPALAALHASWATATTTVLRVNGAVDYDLPLLSPAEVRNFSAISHEALQVLKHQMAASVLAPARVLGLLGGEVPGAAAMASAAWLALKNLPSALHPGAWLLDLGQATAPATVDGSLSHWGAADRFWAIMAGYLAVSLAAALYLKRGVPLSTAPAAQDWEASLLDALHQASGVVKVILIISIEMLVFPLYCGLLLDVALLPLFENATLQSRVLFTMHYPVTSVFVHWFIGTAYMFHFALFVSMCRKIMRKGVLHFIRDPDDPEFHPVRDVLERTVATQLRKILFSAFVYGALVIICLGGVVWGLALALPGTLPIHYSSDEPVLEFPVDLLFYNFAMPLAVKFFRPSAGLHAMYTWWFRRCARALRITWFLFGEWRVDEEGQLVLRPDSPDRKLPFWRRWFLEVAEPNNNVVARSWRGILEGGAAPRDDLIVSPESSEYERARTKASLVRSGQLIPDGRFVRAPASGQVKIPKGARVFLEVTEDNVRLDGRPDVSLTDVYSTDQYQLVYIPPNFRLRISVFILLIWLFAAATGVGMTIVPLAFGRWMLRGMLPPHVRTNDVYAFSVGVHVLGLAAYLVVRASPLVGAVWERVAAWAHLVRREGVPRVMKAMNYTLRLVYFYTVVFGVFPMMISSLMELYALMPLHEVLYGNSLLLRRSSTATATAHDPGTATAASTTDLSVGQVHSQVQKEHTVRLVQAWTLGLVYLKLATRITNTWFKGGKLSNASRAVMRRGWTDPDCGILTRAFVVPGLVLWTAAVVGPLVVARTAVAQGVVEALVRRAVAALAAAGGSGGEVAWEGEQAEEELRRAFAVVVYRLSFPVVALTMAGILAGWSAVGVARRWKGRIRDEAYLIGERLHNFGASNAPRPRGAWTRI</sequence>
<feature type="transmembrane region" description="Helical" evidence="15">
    <location>
        <begin position="821"/>
        <end position="843"/>
    </location>
</feature>
<evidence type="ECO:0000256" key="13">
    <source>
        <dbReference type="PROSITE-ProRule" id="PRU00175"/>
    </source>
</evidence>
<feature type="transmembrane region" description="Helical" evidence="15">
    <location>
        <begin position="318"/>
        <end position="337"/>
    </location>
</feature>
<feature type="transmembrane region" description="Helical" evidence="15">
    <location>
        <begin position="727"/>
        <end position="746"/>
    </location>
</feature>
<evidence type="ECO:0000256" key="2">
    <source>
        <dbReference type="ARBA" id="ARBA00004141"/>
    </source>
</evidence>
<feature type="region of interest" description="Disordered" evidence="14">
    <location>
        <begin position="359"/>
        <end position="408"/>
    </location>
</feature>
<feature type="region of interest" description="Disordered" evidence="14">
    <location>
        <begin position="464"/>
        <end position="501"/>
    </location>
</feature>
<proteinExistence type="predicted"/>
<evidence type="ECO:0000259" key="16">
    <source>
        <dbReference type="PROSITE" id="PS50089"/>
    </source>
</evidence>
<feature type="region of interest" description="Disordered" evidence="14">
    <location>
        <begin position="513"/>
        <end position="598"/>
    </location>
</feature>
<keyword evidence="8 13" id="KW-0863">Zinc-finger</keyword>
<evidence type="ECO:0000256" key="4">
    <source>
        <dbReference type="ARBA" id="ARBA00012483"/>
    </source>
</evidence>
<feature type="transmembrane region" description="Helical" evidence="15">
    <location>
        <begin position="881"/>
        <end position="899"/>
    </location>
</feature>
<evidence type="ECO:0000256" key="6">
    <source>
        <dbReference type="ARBA" id="ARBA00022692"/>
    </source>
</evidence>
<evidence type="ECO:0000256" key="11">
    <source>
        <dbReference type="ARBA" id="ARBA00022989"/>
    </source>
</evidence>
<dbReference type="InterPro" id="IPR011016">
    <property type="entry name" value="Znf_RING-CH"/>
</dbReference>
<feature type="transmembrane region" description="Helical" evidence="15">
    <location>
        <begin position="978"/>
        <end position="996"/>
    </location>
</feature>
<feature type="compositionally biased region" description="Basic and acidic residues" evidence="14">
    <location>
        <begin position="464"/>
        <end position="473"/>
    </location>
</feature>
<dbReference type="InterPro" id="IPR056521">
    <property type="entry name" value="MARCHF6-like_C"/>
</dbReference>
<feature type="transmembrane region" description="Helical" evidence="15">
    <location>
        <begin position="678"/>
        <end position="699"/>
    </location>
</feature>
<keyword evidence="5" id="KW-0808">Transferase</keyword>
<dbReference type="CDD" id="cd16702">
    <property type="entry name" value="RING_CH-C4HC3_MARCH6"/>
    <property type="match status" value="1"/>
</dbReference>
<dbReference type="Gene3D" id="3.30.40.10">
    <property type="entry name" value="Zinc/RING finger domain, C3HC4 (zinc finger)"/>
    <property type="match status" value="1"/>
</dbReference>
<dbReference type="InterPro" id="IPR013083">
    <property type="entry name" value="Znf_RING/FYVE/PHD"/>
</dbReference>
<evidence type="ECO:0000256" key="3">
    <source>
        <dbReference type="ARBA" id="ARBA00004906"/>
    </source>
</evidence>